<reference evidence="1" key="1">
    <citation type="submission" date="2020-08" db="EMBL/GenBank/DDBJ databases">
        <title>Whole genome shotgun sequence of Actinocatenispora sera NBRC 101916.</title>
        <authorList>
            <person name="Komaki H."/>
            <person name="Tamura T."/>
        </authorList>
    </citation>
    <scope>NUCLEOTIDE SEQUENCE</scope>
    <source>
        <strain evidence="1">NBRC 101916</strain>
    </source>
</reference>
<gene>
    <name evidence="1" type="ORF">Asera_26150</name>
</gene>
<proteinExistence type="predicted"/>
<evidence type="ECO:0000313" key="1">
    <source>
        <dbReference type="EMBL" id="BCJ28507.1"/>
    </source>
</evidence>
<dbReference type="AlphaFoldDB" id="A0A810KZY6"/>
<protein>
    <submittedName>
        <fullName evidence="1">Uncharacterized protein</fullName>
    </submittedName>
</protein>
<name>A0A810KZY6_9ACTN</name>
<keyword evidence="2" id="KW-1185">Reference proteome</keyword>
<dbReference type="Pfam" id="PF20120">
    <property type="entry name" value="DUF6510"/>
    <property type="match status" value="1"/>
</dbReference>
<sequence length="85" mass="8522">MTDRLDGNAIAGALQEVFGREMTTATGVCGHCGDSNRLGALAVYLAGPGTVARCPGCDAVLLVLAEVRGVTCVDALGFADLQPAG</sequence>
<accession>A0A810KZY6</accession>
<dbReference type="InterPro" id="IPR045423">
    <property type="entry name" value="DUF6510"/>
</dbReference>
<dbReference type="KEGG" id="aser:Asera_26150"/>
<dbReference type="OrthoDB" id="165401at2"/>
<evidence type="ECO:0000313" key="2">
    <source>
        <dbReference type="Proteomes" id="UP000680750"/>
    </source>
</evidence>
<organism evidence="1 2">
    <name type="scientific">Actinocatenispora sera</name>
    <dbReference type="NCBI Taxonomy" id="390989"/>
    <lineage>
        <taxon>Bacteria</taxon>
        <taxon>Bacillati</taxon>
        <taxon>Actinomycetota</taxon>
        <taxon>Actinomycetes</taxon>
        <taxon>Micromonosporales</taxon>
        <taxon>Micromonosporaceae</taxon>
        <taxon>Actinocatenispora</taxon>
    </lineage>
</organism>
<dbReference type="EMBL" id="AP023354">
    <property type="protein sequence ID" value="BCJ28507.1"/>
    <property type="molecule type" value="Genomic_DNA"/>
</dbReference>
<dbReference type="Proteomes" id="UP000680750">
    <property type="component" value="Chromosome"/>
</dbReference>
<dbReference type="RefSeq" id="WP_030445670.1">
    <property type="nucleotide sequence ID" value="NZ_AP023354.1"/>
</dbReference>